<evidence type="ECO:0000256" key="1">
    <source>
        <dbReference type="ARBA" id="ARBA00022658"/>
    </source>
</evidence>
<accession>L2GL89</accession>
<dbReference type="InterPro" id="IPR052233">
    <property type="entry name" value="Rho-type_GEFs"/>
</dbReference>
<proteinExistence type="predicted"/>
<dbReference type="Pfam" id="PF00780">
    <property type="entry name" value="CNH"/>
    <property type="match status" value="1"/>
</dbReference>
<dbReference type="Proteomes" id="UP000011082">
    <property type="component" value="Unassembled WGS sequence"/>
</dbReference>
<protein>
    <recommendedName>
        <fullName evidence="3">CNH domain-containing protein</fullName>
    </recommendedName>
</protein>
<dbReference type="InterPro" id="IPR001180">
    <property type="entry name" value="CNH_dom"/>
</dbReference>
<gene>
    <name evidence="4" type="ORF">VICG_01860</name>
</gene>
<dbReference type="AlphaFoldDB" id="L2GL89"/>
<feature type="domain" description="CNH" evidence="3">
    <location>
        <begin position="323"/>
        <end position="477"/>
    </location>
</feature>
<feature type="region of interest" description="Disordered" evidence="2">
    <location>
        <begin position="103"/>
        <end position="141"/>
    </location>
</feature>
<dbReference type="InParanoid" id="L2GL89"/>
<evidence type="ECO:0000313" key="5">
    <source>
        <dbReference type="Proteomes" id="UP000011082"/>
    </source>
</evidence>
<dbReference type="EMBL" id="JH370150">
    <property type="protein sequence ID" value="ELA41067.1"/>
    <property type="molecule type" value="Genomic_DNA"/>
</dbReference>
<name>L2GL89_VITCO</name>
<feature type="compositionally biased region" description="Polar residues" evidence="2">
    <location>
        <begin position="126"/>
        <end position="141"/>
    </location>
</feature>
<dbReference type="OrthoDB" id="2272012at2759"/>
<feature type="compositionally biased region" description="Basic and acidic residues" evidence="2">
    <location>
        <begin position="107"/>
        <end position="125"/>
    </location>
</feature>
<dbReference type="HOGENOM" id="CLU_542063_0_0_1"/>
<reference evidence="5" key="1">
    <citation type="submission" date="2011-05" db="EMBL/GenBank/DDBJ databases">
        <title>The genome sequence of Vittaforma corneae strain ATCC 50505.</title>
        <authorList>
            <consortium name="The Broad Institute Genome Sequencing Platform"/>
            <person name="Cuomo C."/>
            <person name="Didier E."/>
            <person name="Bowers L."/>
            <person name="Young S.K."/>
            <person name="Zeng Q."/>
            <person name="Gargeya S."/>
            <person name="Fitzgerald M."/>
            <person name="Haas B."/>
            <person name="Abouelleil A."/>
            <person name="Alvarado L."/>
            <person name="Arachchi H.M."/>
            <person name="Berlin A."/>
            <person name="Chapman S.B."/>
            <person name="Gearin G."/>
            <person name="Goldberg J."/>
            <person name="Griggs A."/>
            <person name="Gujja S."/>
            <person name="Hansen M."/>
            <person name="Heiman D."/>
            <person name="Howarth C."/>
            <person name="Larimer J."/>
            <person name="Lui A."/>
            <person name="MacDonald P.J.P."/>
            <person name="McCowen C."/>
            <person name="Montmayeur A."/>
            <person name="Murphy C."/>
            <person name="Neiman D."/>
            <person name="Pearson M."/>
            <person name="Priest M."/>
            <person name="Roberts A."/>
            <person name="Saif S."/>
            <person name="Shea T."/>
            <person name="Sisk P."/>
            <person name="Stolte C."/>
            <person name="Sykes S."/>
            <person name="Wortman J."/>
            <person name="Nusbaum C."/>
            <person name="Birren B."/>
        </authorList>
    </citation>
    <scope>NUCLEOTIDE SEQUENCE [LARGE SCALE GENOMIC DNA]</scope>
    <source>
        <strain evidence="5">ATCC 50505</strain>
    </source>
</reference>
<feature type="region of interest" description="Disordered" evidence="2">
    <location>
        <begin position="1"/>
        <end position="73"/>
    </location>
</feature>
<dbReference type="VEuPathDB" id="MicrosporidiaDB:VICG_01860"/>
<organism evidence="4 5">
    <name type="scientific">Vittaforma corneae (strain ATCC 50505)</name>
    <name type="common">Microsporidian parasite</name>
    <name type="synonym">Nosema corneum</name>
    <dbReference type="NCBI Taxonomy" id="993615"/>
    <lineage>
        <taxon>Eukaryota</taxon>
        <taxon>Fungi</taxon>
        <taxon>Fungi incertae sedis</taxon>
        <taxon>Microsporidia</taxon>
        <taxon>Nosematidae</taxon>
        <taxon>Vittaforma</taxon>
    </lineage>
</organism>
<dbReference type="PANTHER" id="PTHR46572:SF1">
    <property type="entry name" value="RHO1 GUANINE NUCLEOTIDE EXCHANGE FACTOR TUS1"/>
    <property type="match status" value="1"/>
</dbReference>
<keyword evidence="1" id="KW-0344">Guanine-nucleotide releasing factor</keyword>
<dbReference type="GO" id="GO:0005085">
    <property type="term" value="F:guanyl-nucleotide exchange factor activity"/>
    <property type="evidence" value="ECO:0007669"/>
    <property type="project" value="UniProtKB-KW"/>
</dbReference>
<evidence type="ECO:0000313" key="4">
    <source>
        <dbReference type="EMBL" id="ELA41067.1"/>
    </source>
</evidence>
<feature type="compositionally biased region" description="Polar residues" evidence="2">
    <location>
        <begin position="17"/>
        <end position="54"/>
    </location>
</feature>
<evidence type="ECO:0000259" key="3">
    <source>
        <dbReference type="Pfam" id="PF00780"/>
    </source>
</evidence>
<evidence type="ECO:0000256" key="2">
    <source>
        <dbReference type="SAM" id="MobiDB-lite"/>
    </source>
</evidence>
<sequence length="503" mass="58670">MTTDSMLFTMSKDSDRNTTQQSNSKEYNSMNDQQVNNKNNSSQGSINNGKDSNITDQSTDNTNNMQQNSSTSSIYKKYSKRYHNDSQEDGLNQKQIRSSFENITNENNKDSSKQHSETKNSKKPTDSTSQHQKTTQESLSNNDFNFYRFGEEERVIRPDEYIETRLSYSDIFGSESIAVEPSNTPVSVLDNEEMIPKQNKMHGFWSELCGHSVLTLNNIEIPNDFRIERTRRNRRMSLYSTKEGIFKSFEGREKRIFQKAASKVFYDCEYELIIFICDDYLHLGQFHVDMDEIQPEVFNKTIKNFFYGKYGEIAYVALVSMEEFTFSVIHLLSVTFNRDKPVLNIEVVRKLYVGFTIFNIFFLEGRIIISCKDFEIIEIDTLRTQELLEVYDTTLSLLLESKEYFHAKSLFKLENNLFLLCFDGGGYIVDKTGRYREENVTYDWEVMGEEFCVYDKWIVVLGMSYLTVFEIETGKMVFQEYIPGVKLAQGCKVPHVHDIIIYT</sequence>
<keyword evidence="5" id="KW-1185">Reference proteome</keyword>
<dbReference type="GeneID" id="19882570"/>
<dbReference type="PANTHER" id="PTHR46572">
    <property type="entry name" value="RHO1 GDP-GTP EXCHANGE PROTEIN 1-RELATED"/>
    <property type="match status" value="1"/>
</dbReference>
<dbReference type="STRING" id="993615.L2GL89"/>
<feature type="compositionally biased region" description="Low complexity" evidence="2">
    <location>
        <begin position="55"/>
        <end position="73"/>
    </location>
</feature>
<dbReference type="RefSeq" id="XP_007605305.1">
    <property type="nucleotide sequence ID" value="XM_007605243.1"/>
</dbReference>
<dbReference type="OMA" id="NIHIGME"/>